<dbReference type="GO" id="GO:0008408">
    <property type="term" value="F:3'-5' exonuclease activity"/>
    <property type="evidence" value="ECO:0007669"/>
    <property type="project" value="InterPro"/>
</dbReference>
<dbReference type="GO" id="GO:0003887">
    <property type="term" value="F:DNA-directed DNA polymerase activity"/>
    <property type="evidence" value="ECO:0007669"/>
    <property type="project" value="InterPro"/>
</dbReference>
<dbReference type="PANTHER" id="PTHR11669">
    <property type="entry name" value="REPLICATION FACTOR C / DNA POLYMERASE III GAMMA-TAU SUBUNIT"/>
    <property type="match status" value="1"/>
</dbReference>
<dbReference type="InterPro" id="IPR050238">
    <property type="entry name" value="DNA_Rep/Repair_Clamp_Loader"/>
</dbReference>
<dbReference type="GO" id="GO:0006261">
    <property type="term" value="P:DNA-templated DNA replication"/>
    <property type="evidence" value="ECO:0007669"/>
    <property type="project" value="TreeGrafter"/>
</dbReference>
<sequence>MSFQSYKDQKRVIEFLQTAIRQDRVAHGYLFYGPKGTYKREIALEFAKAINCEKSQLDPCDECPTCKQIESGNHPDVLVIEPDGNMIKMEQIKQLQHRFRYQSAQGMTRVVILDSADQMRIETANTLLKFLEEPTSPMLAILITEQEKSIVQTVRSRCQSVRFVEPTWLEQAKMWQAHGIQPPMNYVLAQCSQKFEQLEMDSEELERIFRHVIDWSQLLVNKQSTAIVTIQEPWFQELIQKKQVTLILDFLMIWLRYVSRSAIGMADENMAGFAEQGSSQAKRTTQSACAKLIEQVMITRKLVARPELSNQSLIEQFVIRIQKDAPSDWTKLGYN</sequence>
<name>A0A4R2S9I0_9BACL</name>
<evidence type="ECO:0000313" key="2">
    <source>
        <dbReference type="Proteomes" id="UP000294746"/>
    </source>
</evidence>
<dbReference type="EMBL" id="SLXV01000013">
    <property type="protein sequence ID" value="TCP69081.1"/>
    <property type="molecule type" value="Genomic_DNA"/>
</dbReference>
<comment type="caution">
    <text evidence="1">The sequence shown here is derived from an EMBL/GenBank/DDBJ whole genome shotgun (WGS) entry which is preliminary data.</text>
</comment>
<organism evidence="1 2">
    <name type="scientific">Baia soyae</name>
    <dbReference type="NCBI Taxonomy" id="1544746"/>
    <lineage>
        <taxon>Bacteria</taxon>
        <taxon>Bacillati</taxon>
        <taxon>Bacillota</taxon>
        <taxon>Bacilli</taxon>
        <taxon>Bacillales</taxon>
        <taxon>Thermoactinomycetaceae</taxon>
        <taxon>Baia</taxon>
    </lineage>
</organism>
<dbReference type="AlphaFoldDB" id="A0A4R2S9I0"/>
<reference evidence="1 2" key="1">
    <citation type="submission" date="2019-03" db="EMBL/GenBank/DDBJ databases">
        <title>Genomic Encyclopedia of Type Strains, Phase IV (KMG-IV): sequencing the most valuable type-strain genomes for metagenomic binning, comparative biology and taxonomic classification.</title>
        <authorList>
            <person name="Goeker M."/>
        </authorList>
    </citation>
    <scope>NUCLEOTIDE SEQUENCE [LARGE SCALE GENOMIC DNA]</scope>
    <source>
        <strain evidence="1 2">DSM 46831</strain>
    </source>
</reference>
<dbReference type="SUPFAM" id="SSF52540">
    <property type="entry name" value="P-loop containing nucleoside triphosphate hydrolases"/>
    <property type="match status" value="1"/>
</dbReference>
<dbReference type="FunFam" id="3.40.50.300:FF:001255">
    <property type="entry name" value="DNA polymerase III subunit delta"/>
    <property type="match status" value="1"/>
</dbReference>
<proteinExistence type="predicted"/>
<gene>
    <name evidence="1" type="ORF">EDD57_1133</name>
</gene>
<evidence type="ECO:0000313" key="1">
    <source>
        <dbReference type="EMBL" id="TCP69081.1"/>
    </source>
</evidence>
<dbReference type="RefSeq" id="WP_131848529.1">
    <property type="nucleotide sequence ID" value="NZ_SLXV01000013.1"/>
</dbReference>
<dbReference type="InterPro" id="IPR004622">
    <property type="entry name" value="DNA_pol_HolB"/>
</dbReference>
<dbReference type="Proteomes" id="UP000294746">
    <property type="component" value="Unassembled WGS sequence"/>
</dbReference>
<dbReference type="PANTHER" id="PTHR11669:SF8">
    <property type="entry name" value="DNA POLYMERASE III SUBUNIT DELTA"/>
    <property type="match status" value="1"/>
</dbReference>
<keyword evidence="2" id="KW-1185">Reference proteome</keyword>
<dbReference type="InterPro" id="IPR027417">
    <property type="entry name" value="P-loop_NTPase"/>
</dbReference>
<dbReference type="OrthoDB" id="9810148at2"/>
<dbReference type="Gene3D" id="3.40.50.300">
    <property type="entry name" value="P-loop containing nucleotide triphosphate hydrolases"/>
    <property type="match status" value="1"/>
</dbReference>
<dbReference type="Pfam" id="PF13177">
    <property type="entry name" value="DNA_pol3_delta2"/>
    <property type="match status" value="1"/>
</dbReference>
<accession>A0A4R2S9I0</accession>
<protein>
    <submittedName>
        <fullName evidence="1">DNA polymerase-3 subunit delta</fullName>
    </submittedName>
</protein>
<dbReference type="NCBIfam" id="TIGR00678">
    <property type="entry name" value="holB"/>
    <property type="match status" value="1"/>
</dbReference>